<proteinExistence type="inferred from homology"/>
<evidence type="ECO:0000256" key="7">
    <source>
        <dbReference type="PROSITE-ProRule" id="PRU01026"/>
    </source>
</evidence>
<dbReference type="Proteomes" id="UP000230447">
    <property type="component" value="Unassembled WGS sequence"/>
</dbReference>
<dbReference type="AlphaFoldDB" id="A0A2G9ZFE4"/>
<dbReference type="PANTHER" id="PTHR11727">
    <property type="entry name" value="DIMETHYLADENOSINE TRANSFERASE"/>
    <property type="match status" value="1"/>
</dbReference>
<gene>
    <name evidence="9" type="primary">rsmA</name>
    <name evidence="9" type="ORF">COX24_01060</name>
</gene>
<evidence type="ECO:0000313" key="10">
    <source>
        <dbReference type="Proteomes" id="UP000230447"/>
    </source>
</evidence>
<comment type="caution">
    <text evidence="9">The sequence shown here is derived from an EMBL/GenBank/DDBJ whole genome shotgun (WGS) entry which is preliminary data.</text>
</comment>
<dbReference type="Gene3D" id="3.40.50.150">
    <property type="entry name" value="Vaccinia Virus protein VP39"/>
    <property type="match status" value="1"/>
</dbReference>
<dbReference type="PROSITE" id="PS51689">
    <property type="entry name" value="SAM_RNA_A_N6_MT"/>
    <property type="match status" value="1"/>
</dbReference>
<dbReference type="InterPro" id="IPR011530">
    <property type="entry name" value="rRNA_adenine_dimethylase"/>
</dbReference>
<dbReference type="CDD" id="cd02440">
    <property type="entry name" value="AdoMet_MTases"/>
    <property type="match status" value="1"/>
</dbReference>
<keyword evidence="3 7" id="KW-0489">Methyltransferase</keyword>
<dbReference type="InterPro" id="IPR023165">
    <property type="entry name" value="rRNA_Ade_diMease-like_C"/>
</dbReference>
<evidence type="ECO:0000256" key="1">
    <source>
        <dbReference type="ARBA" id="ARBA00022490"/>
    </source>
</evidence>
<evidence type="ECO:0000313" key="9">
    <source>
        <dbReference type="EMBL" id="PIP31896.1"/>
    </source>
</evidence>
<dbReference type="InterPro" id="IPR020596">
    <property type="entry name" value="rRNA_Ade_Mease_Trfase_CS"/>
</dbReference>
<keyword evidence="4 7" id="KW-0808">Transferase</keyword>
<evidence type="ECO:0000256" key="5">
    <source>
        <dbReference type="ARBA" id="ARBA00022691"/>
    </source>
</evidence>
<evidence type="ECO:0000256" key="2">
    <source>
        <dbReference type="ARBA" id="ARBA00022552"/>
    </source>
</evidence>
<feature type="binding site" evidence="7">
    <location>
        <position position="101"/>
    </location>
    <ligand>
        <name>S-adenosyl-L-methionine</name>
        <dbReference type="ChEBI" id="CHEBI:59789"/>
    </ligand>
</feature>
<evidence type="ECO:0000256" key="3">
    <source>
        <dbReference type="ARBA" id="ARBA00022603"/>
    </source>
</evidence>
<dbReference type="NCBIfam" id="TIGR00755">
    <property type="entry name" value="ksgA"/>
    <property type="match status" value="1"/>
</dbReference>
<keyword evidence="5 7" id="KW-0949">S-adenosyl-L-methionine</keyword>
<name>A0A2G9ZFE4_9BACT</name>
<dbReference type="InterPro" id="IPR001737">
    <property type="entry name" value="KsgA/Erm"/>
</dbReference>
<comment type="similarity">
    <text evidence="7">Belongs to the class I-like SAM-binding methyltransferase superfamily. rRNA adenine N(6)-methyltransferase family.</text>
</comment>
<reference evidence="9 10" key="1">
    <citation type="submission" date="2017-09" db="EMBL/GenBank/DDBJ databases">
        <title>Depth-based differentiation of microbial function through sediment-hosted aquifers and enrichment of novel symbionts in the deep terrestrial subsurface.</title>
        <authorList>
            <person name="Probst A.J."/>
            <person name="Ladd B."/>
            <person name="Jarett J.K."/>
            <person name="Geller-Mcgrath D.E."/>
            <person name="Sieber C.M."/>
            <person name="Emerson J.B."/>
            <person name="Anantharaman K."/>
            <person name="Thomas B.C."/>
            <person name="Malmstrom R."/>
            <person name="Stieglmeier M."/>
            <person name="Klingl A."/>
            <person name="Woyke T."/>
            <person name="Ryan C.M."/>
            <person name="Banfield J.F."/>
        </authorList>
    </citation>
    <scope>NUCLEOTIDE SEQUENCE [LARGE SCALE GENOMIC DNA]</scope>
    <source>
        <strain evidence="9">CG23_combo_of_CG06-09_8_20_14_all_37_87_8</strain>
    </source>
</reference>
<dbReference type="Gene3D" id="1.10.8.100">
    <property type="entry name" value="Ribosomal RNA adenine dimethylase-like, domain 2"/>
    <property type="match status" value="1"/>
</dbReference>
<protein>
    <submittedName>
        <fullName evidence="9">Ribosomal RNA small subunit methyltransferase A</fullName>
    </submittedName>
</protein>
<dbReference type="SMART" id="SM00650">
    <property type="entry name" value="rADc"/>
    <property type="match status" value="1"/>
</dbReference>
<feature type="binding site" evidence="7">
    <location>
        <position position="122"/>
    </location>
    <ligand>
        <name>S-adenosyl-L-methionine</name>
        <dbReference type="ChEBI" id="CHEBI:59789"/>
    </ligand>
</feature>
<feature type="binding site" evidence="7">
    <location>
        <position position="26"/>
    </location>
    <ligand>
        <name>S-adenosyl-L-methionine</name>
        <dbReference type="ChEBI" id="CHEBI:59789"/>
    </ligand>
</feature>
<dbReference type="Pfam" id="PF00398">
    <property type="entry name" value="RrnaAD"/>
    <property type="match status" value="1"/>
</dbReference>
<sequence>MQQDTFKVKTTLSENKITPKKKLGQNFILSKGLAEKFVQLCQINKDDIVLEIGSGLGALTFETAKLAKKVIALEVDSTICSLLKENIKEANIKNIEVLCVDALGKRAFSYILHTTNYQLIGNLPFSTGVAILMKYLESPNPPQTINVILQKEVAQRITTKPPQMEKLAVFCQALAEPKILSNIKKGNFFPEPKIDSTIIQFTNIQETLNQEFPGPPKGVFSDGYSSFQRVVNAGFAFPRKTLLNNLSRGLVLNKEKTTLLLKQAGLLANQRPQELSVSDWLGLTKNHQRGCTNI</sequence>
<dbReference type="EMBL" id="PCSB01000021">
    <property type="protein sequence ID" value="PIP31896.1"/>
    <property type="molecule type" value="Genomic_DNA"/>
</dbReference>
<keyword evidence="2" id="KW-0698">rRNA processing</keyword>
<dbReference type="PANTHER" id="PTHR11727:SF7">
    <property type="entry name" value="DIMETHYLADENOSINE TRANSFERASE-RELATED"/>
    <property type="match status" value="1"/>
</dbReference>
<dbReference type="PROSITE" id="PS01131">
    <property type="entry name" value="RRNA_A_DIMETH"/>
    <property type="match status" value="1"/>
</dbReference>
<feature type="binding site" evidence="7">
    <location>
        <position position="74"/>
    </location>
    <ligand>
        <name>S-adenosyl-L-methionine</name>
        <dbReference type="ChEBI" id="CHEBI:59789"/>
    </ligand>
</feature>
<dbReference type="GO" id="GO:0000179">
    <property type="term" value="F:rRNA (adenine-N6,N6-)-dimethyltransferase activity"/>
    <property type="evidence" value="ECO:0007669"/>
    <property type="project" value="UniProtKB-UniRule"/>
</dbReference>
<dbReference type="GO" id="GO:0005829">
    <property type="term" value="C:cytosol"/>
    <property type="evidence" value="ECO:0007669"/>
    <property type="project" value="TreeGrafter"/>
</dbReference>
<feature type="binding site" evidence="7">
    <location>
        <position position="28"/>
    </location>
    <ligand>
        <name>S-adenosyl-L-methionine</name>
        <dbReference type="ChEBI" id="CHEBI:59789"/>
    </ligand>
</feature>
<keyword evidence="6 7" id="KW-0694">RNA-binding</keyword>
<dbReference type="GO" id="GO:0003723">
    <property type="term" value="F:RNA binding"/>
    <property type="evidence" value="ECO:0007669"/>
    <property type="project" value="UniProtKB-UniRule"/>
</dbReference>
<feature type="binding site" evidence="7">
    <location>
        <position position="53"/>
    </location>
    <ligand>
        <name>S-adenosyl-L-methionine</name>
        <dbReference type="ChEBI" id="CHEBI:59789"/>
    </ligand>
</feature>
<dbReference type="InterPro" id="IPR020598">
    <property type="entry name" value="rRNA_Ade_methylase_Trfase_N"/>
</dbReference>
<evidence type="ECO:0000256" key="6">
    <source>
        <dbReference type="ARBA" id="ARBA00022884"/>
    </source>
</evidence>
<dbReference type="SUPFAM" id="SSF53335">
    <property type="entry name" value="S-adenosyl-L-methionine-dependent methyltransferases"/>
    <property type="match status" value="1"/>
</dbReference>
<evidence type="ECO:0000256" key="4">
    <source>
        <dbReference type="ARBA" id="ARBA00022679"/>
    </source>
</evidence>
<keyword evidence="1" id="KW-0963">Cytoplasm</keyword>
<dbReference type="InterPro" id="IPR029063">
    <property type="entry name" value="SAM-dependent_MTases_sf"/>
</dbReference>
<organism evidence="9 10">
    <name type="scientific">bacterium (Candidatus Gribaldobacteria) CG23_combo_of_CG06-09_8_20_14_all_37_87_8</name>
    <dbReference type="NCBI Taxonomy" id="2014278"/>
    <lineage>
        <taxon>Bacteria</taxon>
        <taxon>Candidatus Gribaldobacteria</taxon>
    </lineage>
</organism>
<evidence type="ECO:0000259" key="8">
    <source>
        <dbReference type="SMART" id="SM00650"/>
    </source>
</evidence>
<feature type="domain" description="Ribosomal RNA adenine methylase transferase N-terminal" evidence="8">
    <location>
        <begin position="33"/>
        <end position="205"/>
    </location>
</feature>
<accession>A0A2G9ZFE4</accession>